<accession>A0A179SBY5</accession>
<organism evidence="4 5">
    <name type="scientific">Methylobacterium platani</name>
    <dbReference type="NCBI Taxonomy" id="427683"/>
    <lineage>
        <taxon>Bacteria</taxon>
        <taxon>Pseudomonadati</taxon>
        <taxon>Pseudomonadota</taxon>
        <taxon>Alphaproteobacteria</taxon>
        <taxon>Hyphomicrobiales</taxon>
        <taxon>Methylobacteriaceae</taxon>
        <taxon>Methylobacterium</taxon>
    </lineage>
</organism>
<evidence type="ECO:0000313" key="5">
    <source>
        <dbReference type="Proteomes" id="UP000078316"/>
    </source>
</evidence>
<protein>
    <recommendedName>
        <fullName evidence="1">Microcystinase C</fullName>
        <shortName evidence="1">MlrC</shortName>
    </recommendedName>
</protein>
<comment type="function">
    <text evidence="1">Involved in peptidolytic degradation of cyclic heptapeptide hepatotoxin microcystin (MC).</text>
</comment>
<evidence type="ECO:0000259" key="3">
    <source>
        <dbReference type="Pfam" id="PF07364"/>
    </source>
</evidence>
<keyword evidence="1" id="KW-0482">Metalloprotease</keyword>
<dbReference type="Pfam" id="PF07364">
    <property type="entry name" value="DUF1485"/>
    <property type="match status" value="1"/>
</dbReference>
<dbReference type="OrthoDB" id="9782658at2"/>
<gene>
    <name evidence="4" type="ORF">A5481_13635</name>
</gene>
<evidence type="ECO:0000259" key="2">
    <source>
        <dbReference type="Pfam" id="PF07171"/>
    </source>
</evidence>
<keyword evidence="1" id="KW-0645">Protease</keyword>
<dbReference type="AlphaFoldDB" id="A0A179SBY5"/>
<keyword evidence="1" id="KW-0479">Metal-binding</keyword>
<sequence length="483" mass="51655">MKLFIAALGTETNTFSPIPTGRTAFLDDLYVEAEASRRSAHWFVGPLRVWREMAEAAGYAVVESLAAFAPPGGPTRRDVWEALRDRVLADLRAAGPVDMVLLNLHGAMVAETEDDCEGALVAAAREILGPSVTIGVELDLHCHLTDRIAAASDVLLTYKEYPHIDVDDRARDLFRLCDDARAGRIRPTIAVADCRMLAVWRTPNPPTRGFVDRMSAAEGRDGILSLSLAHGFPWADIPDVGAKVVAVTDGDPGLARRTADALARELWDMREATTDRLLTLDEAVAIALAPPEGVSVLADVSDNAGAGAASDSTVLLRALVEAGAARCAIGSFWDPVAVRLCREAGPGARLPLRIGGKTGPMSGDPVDLPVRVLGIVRDAVQTYGNGKQQMGDCALVEAGGLHILLNASRTQVFHPEAFEQFGVSLNDYATVFVKSAQHFNAAFAPRADRIHYVAVPGSANPDFAALRLPRAARPLWPIVADPF</sequence>
<reference evidence="4 5" key="1">
    <citation type="submission" date="2016-04" db="EMBL/GenBank/DDBJ databases">
        <authorList>
            <person name="Evans L.H."/>
            <person name="Alamgir A."/>
            <person name="Owens N."/>
            <person name="Weber N.D."/>
            <person name="Virtaneva K."/>
            <person name="Barbian K."/>
            <person name="Babar A."/>
            <person name="Rosenke K."/>
        </authorList>
    </citation>
    <scope>NUCLEOTIDE SEQUENCE [LARGE SCALE GENOMIC DNA]</scope>
    <source>
        <strain evidence="4 5">PMB02</strain>
    </source>
</reference>
<comment type="caution">
    <text evidence="4">The sequence shown here is derived from an EMBL/GenBank/DDBJ whole genome shotgun (WGS) entry which is preliminary data.</text>
</comment>
<dbReference type="Pfam" id="PF07171">
    <property type="entry name" value="MlrC_C"/>
    <property type="match status" value="1"/>
</dbReference>
<dbReference type="EMBL" id="LWHQ01000023">
    <property type="protein sequence ID" value="OAS24462.1"/>
    <property type="molecule type" value="Genomic_DNA"/>
</dbReference>
<comment type="similarity">
    <text evidence="1">Belongs to the peptidase M81 family.</text>
</comment>
<feature type="domain" description="Microcystin LR degradation protein MlrC C-terminal" evidence="2">
    <location>
        <begin position="297"/>
        <end position="467"/>
    </location>
</feature>
<dbReference type="InterPro" id="IPR015995">
    <property type="entry name" value="MlrC_N"/>
</dbReference>
<dbReference type="Proteomes" id="UP000078316">
    <property type="component" value="Unassembled WGS sequence"/>
</dbReference>
<dbReference type="GO" id="GO:0046872">
    <property type="term" value="F:metal ion binding"/>
    <property type="evidence" value="ECO:0007669"/>
    <property type="project" value="UniProtKB-KW"/>
</dbReference>
<dbReference type="GO" id="GO:0006508">
    <property type="term" value="P:proteolysis"/>
    <property type="evidence" value="ECO:0007669"/>
    <property type="project" value="UniProtKB-KW"/>
</dbReference>
<dbReference type="GO" id="GO:0008237">
    <property type="term" value="F:metallopeptidase activity"/>
    <property type="evidence" value="ECO:0007669"/>
    <property type="project" value="UniProtKB-KW"/>
</dbReference>
<dbReference type="InterPro" id="IPR009197">
    <property type="entry name" value="MlrC"/>
</dbReference>
<proteinExistence type="inferred from homology"/>
<evidence type="ECO:0000256" key="1">
    <source>
        <dbReference type="PIRNR" id="PIRNR012702"/>
    </source>
</evidence>
<dbReference type="RefSeq" id="WP_048437378.1">
    <property type="nucleotide sequence ID" value="NZ_LWHQ01000023.1"/>
</dbReference>
<dbReference type="InterPro" id="IPR010799">
    <property type="entry name" value="MlrC_C"/>
</dbReference>
<dbReference type="STRING" id="427683.A5481_13635"/>
<name>A0A179SBY5_9HYPH</name>
<evidence type="ECO:0000313" key="4">
    <source>
        <dbReference type="EMBL" id="OAS24462.1"/>
    </source>
</evidence>
<keyword evidence="1" id="KW-0378">Hydrolase</keyword>
<dbReference type="PIRSF" id="PIRSF012702">
    <property type="entry name" value="UCP012702"/>
    <property type="match status" value="1"/>
</dbReference>
<comment type="cofactor">
    <cofactor evidence="1">
        <name>Zn(2+)</name>
        <dbReference type="ChEBI" id="CHEBI:29105"/>
    </cofactor>
    <text evidence="1">Binds 1 zinc ion per subunit.</text>
</comment>
<feature type="domain" description="Microcystin LR degradation protein MlrC N-terminal" evidence="3">
    <location>
        <begin position="2"/>
        <end position="287"/>
    </location>
</feature>